<reference evidence="2 3" key="1">
    <citation type="submission" date="2018-06" db="EMBL/GenBank/DDBJ databases">
        <authorList>
            <consortium name="Pathogen Informatics"/>
            <person name="Doyle S."/>
        </authorList>
    </citation>
    <scope>NUCLEOTIDE SEQUENCE [LARGE SCALE GENOMIC DNA]</scope>
    <source>
        <strain evidence="2 3">NCTC1934</strain>
    </source>
</reference>
<accession>A0A378Y881</accession>
<keyword evidence="1" id="KW-0472">Membrane</keyword>
<proteinExistence type="predicted"/>
<dbReference type="STRING" id="1406858.GCA_000710895_01793"/>
<dbReference type="OrthoDB" id="5196985at2"/>
<dbReference type="Proteomes" id="UP000255467">
    <property type="component" value="Unassembled WGS sequence"/>
</dbReference>
<dbReference type="EMBL" id="UGRY01000002">
    <property type="protein sequence ID" value="SUA72721.1"/>
    <property type="molecule type" value="Genomic_DNA"/>
</dbReference>
<evidence type="ECO:0000256" key="1">
    <source>
        <dbReference type="SAM" id="Phobius"/>
    </source>
</evidence>
<sequence>MLFDIRTIVGALLACYGLIVLVTGLTYDAAEQEAKTGGIDINQWTGIGMLIAAAVFFTWVRLRPVQVPPTPPENEKPAE</sequence>
<gene>
    <name evidence="2" type="ORF">NCTC1934_00150</name>
</gene>
<keyword evidence="3" id="KW-1185">Reference proteome</keyword>
<organism evidence="2 3">
    <name type="scientific">Nocardia otitidiscaviarum</name>
    <dbReference type="NCBI Taxonomy" id="1823"/>
    <lineage>
        <taxon>Bacteria</taxon>
        <taxon>Bacillati</taxon>
        <taxon>Actinomycetota</taxon>
        <taxon>Actinomycetes</taxon>
        <taxon>Mycobacteriales</taxon>
        <taxon>Nocardiaceae</taxon>
        <taxon>Nocardia</taxon>
    </lineage>
</organism>
<evidence type="ECO:0000313" key="2">
    <source>
        <dbReference type="EMBL" id="SUA72721.1"/>
    </source>
</evidence>
<name>A0A378Y881_9NOCA</name>
<dbReference type="RefSeq" id="WP_039809528.1">
    <property type="nucleotide sequence ID" value="NZ_UGRY01000002.1"/>
</dbReference>
<evidence type="ECO:0000313" key="3">
    <source>
        <dbReference type="Proteomes" id="UP000255467"/>
    </source>
</evidence>
<feature type="transmembrane region" description="Helical" evidence="1">
    <location>
        <begin position="41"/>
        <end position="60"/>
    </location>
</feature>
<feature type="transmembrane region" description="Helical" evidence="1">
    <location>
        <begin position="7"/>
        <end position="29"/>
    </location>
</feature>
<keyword evidence="1" id="KW-1133">Transmembrane helix</keyword>
<protein>
    <submittedName>
        <fullName evidence="2">Uncharacterized protein</fullName>
    </submittedName>
</protein>
<dbReference type="AlphaFoldDB" id="A0A378Y881"/>
<keyword evidence="1" id="KW-0812">Transmembrane</keyword>